<dbReference type="VEuPathDB" id="CryptoDB:Cvel_22776"/>
<reference evidence="2" key="1">
    <citation type="submission" date="2014-11" db="EMBL/GenBank/DDBJ databases">
        <authorList>
            <person name="Otto D Thomas"/>
            <person name="Naeem Raeece"/>
        </authorList>
    </citation>
    <scope>NUCLEOTIDE SEQUENCE</scope>
</reference>
<evidence type="ECO:0000256" key="1">
    <source>
        <dbReference type="SAM" id="MobiDB-lite"/>
    </source>
</evidence>
<dbReference type="EMBL" id="CDMZ01001409">
    <property type="protein sequence ID" value="CEM32113.1"/>
    <property type="molecule type" value="Genomic_DNA"/>
</dbReference>
<protein>
    <submittedName>
        <fullName evidence="2">Uncharacterized protein</fullName>
    </submittedName>
</protein>
<proteinExistence type="predicted"/>
<name>A0A0G4GPA7_9ALVE</name>
<evidence type="ECO:0000313" key="2">
    <source>
        <dbReference type="EMBL" id="CEM32113.1"/>
    </source>
</evidence>
<accession>A0A0G4GPA7</accession>
<dbReference type="AlphaFoldDB" id="A0A0G4GPA7"/>
<sequence length="94" mass="10195">MCVQIFRNLIKDLKMDVEWDTVNIKPSPGVTATPFYNVEVADGENARLLHSLMHSLGGNIVLLGEGTVEGARGATEKKNKKKKNNKGENGENGG</sequence>
<gene>
    <name evidence="2" type="ORF">Cvel_22776</name>
</gene>
<feature type="region of interest" description="Disordered" evidence="1">
    <location>
        <begin position="71"/>
        <end position="94"/>
    </location>
</feature>
<organism evidence="2">
    <name type="scientific">Chromera velia CCMP2878</name>
    <dbReference type="NCBI Taxonomy" id="1169474"/>
    <lineage>
        <taxon>Eukaryota</taxon>
        <taxon>Sar</taxon>
        <taxon>Alveolata</taxon>
        <taxon>Colpodellida</taxon>
        <taxon>Chromeraceae</taxon>
        <taxon>Chromera</taxon>
    </lineage>
</organism>
<feature type="compositionally biased region" description="Basic and acidic residues" evidence="1">
    <location>
        <begin position="85"/>
        <end position="94"/>
    </location>
</feature>